<evidence type="ECO:0000256" key="1">
    <source>
        <dbReference type="SAM" id="MobiDB-lite"/>
    </source>
</evidence>
<organism evidence="3 4">
    <name type="scientific">Ladona fulva</name>
    <name type="common">Scarce chaser dragonfly</name>
    <name type="synonym">Libellula fulva</name>
    <dbReference type="NCBI Taxonomy" id="123851"/>
    <lineage>
        <taxon>Eukaryota</taxon>
        <taxon>Metazoa</taxon>
        <taxon>Ecdysozoa</taxon>
        <taxon>Arthropoda</taxon>
        <taxon>Hexapoda</taxon>
        <taxon>Insecta</taxon>
        <taxon>Pterygota</taxon>
        <taxon>Palaeoptera</taxon>
        <taxon>Odonata</taxon>
        <taxon>Epiprocta</taxon>
        <taxon>Anisoptera</taxon>
        <taxon>Libelluloidea</taxon>
        <taxon>Libellulidae</taxon>
        <taxon>Ladona</taxon>
    </lineage>
</organism>
<feature type="domain" description="DDE-1" evidence="2">
    <location>
        <begin position="3"/>
        <end position="73"/>
    </location>
</feature>
<dbReference type="Proteomes" id="UP000792457">
    <property type="component" value="Unassembled WGS sequence"/>
</dbReference>
<dbReference type="GO" id="GO:0003676">
    <property type="term" value="F:nucleic acid binding"/>
    <property type="evidence" value="ECO:0007669"/>
    <property type="project" value="InterPro"/>
</dbReference>
<reference evidence="3" key="1">
    <citation type="submission" date="2013-04" db="EMBL/GenBank/DDBJ databases">
        <authorList>
            <person name="Qu J."/>
            <person name="Murali S.C."/>
            <person name="Bandaranaike D."/>
            <person name="Bellair M."/>
            <person name="Blankenburg K."/>
            <person name="Chao H."/>
            <person name="Dinh H."/>
            <person name="Doddapaneni H."/>
            <person name="Downs B."/>
            <person name="Dugan-Rocha S."/>
            <person name="Elkadiri S."/>
            <person name="Gnanaolivu R.D."/>
            <person name="Hernandez B."/>
            <person name="Javaid M."/>
            <person name="Jayaseelan J.C."/>
            <person name="Lee S."/>
            <person name="Li M."/>
            <person name="Ming W."/>
            <person name="Munidasa M."/>
            <person name="Muniz J."/>
            <person name="Nguyen L."/>
            <person name="Ongeri F."/>
            <person name="Osuji N."/>
            <person name="Pu L.-L."/>
            <person name="Puazo M."/>
            <person name="Qu C."/>
            <person name="Quiroz J."/>
            <person name="Raj R."/>
            <person name="Weissenberger G."/>
            <person name="Xin Y."/>
            <person name="Zou X."/>
            <person name="Han Y."/>
            <person name="Richards S."/>
            <person name="Worley K."/>
            <person name="Muzny D."/>
            <person name="Gibbs R."/>
        </authorList>
    </citation>
    <scope>NUCLEOTIDE SEQUENCE</scope>
    <source>
        <strain evidence="3">Sampled in the wild</strain>
    </source>
</reference>
<evidence type="ECO:0000313" key="3">
    <source>
        <dbReference type="EMBL" id="KAG8226118.1"/>
    </source>
</evidence>
<evidence type="ECO:0000259" key="2">
    <source>
        <dbReference type="Pfam" id="PF03184"/>
    </source>
</evidence>
<accession>A0A8K0K172</accession>
<name>A0A8K0K172_LADFU</name>
<feature type="compositionally biased region" description="Basic and acidic residues" evidence="1">
    <location>
        <begin position="132"/>
        <end position="141"/>
    </location>
</feature>
<dbReference type="OrthoDB" id="4327074at2759"/>
<keyword evidence="4" id="KW-1185">Reference proteome</keyword>
<dbReference type="InterPro" id="IPR004875">
    <property type="entry name" value="DDE_SF_endonuclease_dom"/>
</dbReference>
<dbReference type="EMBL" id="KZ308267">
    <property type="protein sequence ID" value="KAG8226118.1"/>
    <property type="molecule type" value="Genomic_DNA"/>
</dbReference>
<evidence type="ECO:0000313" key="4">
    <source>
        <dbReference type="Proteomes" id="UP000792457"/>
    </source>
</evidence>
<reference evidence="3" key="2">
    <citation type="submission" date="2017-10" db="EMBL/GenBank/DDBJ databases">
        <title>Ladona fulva Genome sequencing and assembly.</title>
        <authorList>
            <person name="Murali S."/>
            <person name="Richards S."/>
            <person name="Bandaranaike D."/>
            <person name="Bellair M."/>
            <person name="Blankenburg K."/>
            <person name="Chao H."/>
            <person name="Dinh H."/>
            <person name="Doddapaneni H."/>
            <person name="Dugan-Rocha S."/>
            <person name="Elkadiri S."/>
            <person name="Gnanaolivu R."/>
            <person name="Hernandez B."/>
            <person name="Skinner E."/>
            <person name="Javaid M."/>
            <person name="Lee S."/>
            <person name="Li M."/>
            <person name="Ming W."/>
            <person name="Munidasa M."/>
            <person name="Muniz J."/>
            <person name="Nguyen L."/>
            <person name="Hughes D."/>
            <person name="Osuji N."/>
            <person name="Pu L.-L."/>
            <person name="Puazo M."/>
            <person name="Qu C."/>
            <person name="Quiroz J."/>
            <person name="Raj R."/>
            <person name="Weissenberger G."/>
            <person name="Xin Y."/>
            <person name="Zou X."/>
            <person name="Han Y."/>
            <person name="Worley K."/>
            <person name="Muzny D."/>
            <person name="Gibbs R."/>
        </authorList>
    </citation>
    <scope>NUCLEOTIDE SEQUENCE</scope>
    <source>
        <strain evidence="3">Sampled in the wild</strain>
    </source>
</reference>
<feature type="region of interest" description="Disordered" evidence="1">
    <location>
        <begin position="129"/>
        <end position="199"/>
    </location>
</feature>
<proteinExistence type="predicted"/>
<sequence>MTKKDAPPGSTFDAQMSGWITKDGFQKWMKAFDERVNPTQKSPVLLIRDDHSSHKDLNIILYAKQNHIHMIILRVDPYRKYPNMKITLKDKAGLVNSAFSRICRMELAQYGFECTGIYLLDRNVVTDQLNSETRRETKKSDQIQTSTNPEQKELHQSAGVSNLPDRGGPNSDNPVDHSPMLNQPLKVGPSHVSNWSESPNKTCGQLQAVAILMSLSTQQILAQIFTTT</sequence>
<dbReference type="Pfam" id="PF03184">
    <property type="entry name" value="DDE_1"/>
    <property type="match status" value="1"/>
</dbReference>
<protein>
    <recommendedName>
        <fullName evidence="2">DDE-1 domain-containing protein</fullName>
    </recommendedName>
</protein>
<gene>
    <name evidence="3" type="ORF">J437_LFUL006748</name>
</gene>
<comment type="caution">
    <text evidence="3">The sequence shown here is derived from an EMBL/GenBank/DDBJ whole genome shotgun (WGS) entry which is preliminary data.</text>
</comment>
<dbReference type="AlphaFoldDB" id="A0A8K0K172"/>